<accession>A0A8J5RFZ3</accession>
<reference evidence="1" key="2">
    <citation type="submission" date="2021-02" db="EMBL/GenBank/DDBJ databases">
        <authorList>
            <person name="Kimball J.A."/>
            <person name="Haas M.W."/>
            <person name="Macchietto M."/>
            <person name="Kono T."/>
            <person name="Duquette J."/>
            <person name="Shao M."/>
        </authorList>
    </citation>
    <scope>NUCLEOTIDE SEQUENCE</scope>
    <source>
        <tissue evidence="1">Fresh leaf tissue</tissue>
    </source>
</reference>
<dbReference type="EMBL" id="JAAALK010000288">
    <property type="protein sequence ID" value="KAG8053006.1"/>
    <property type="molecule type" value="Genomic_DNA"/>
</dbReference>
<dbReference type="Proteomes" id="UP000729402">
    <property type="component" value="Unassembled WGS sequence"/>
</dbReference>
<organism evidence="1 2">
    <name type="scientific">Zizania palustris</name>
    <name type="common">Northern wild rice</name>
    <dbReference type="NCBI Taxonomy" id="103762"/>
    <lineage>
        <taxon>Eukaryota</taxon>
        <taxon>Viridiplantae</taxon>
        <taxon>Streptophyta</taxon>
        <taxon>Embryophyta</taxon>
        <taxon>Tracheophyta</taxon>
        <taxon>Spermatophyta</taxon>
        <taxon>Magnoliopsida</taxon>
        <taxon>Liliopsida</taxon>
        <taxon>Poales</taxon>
        <taxon>Poaceae</taxon>
        <taxon>BOP clade</taxon>
        <taxon>Oryzoideae</taxon>
        <taxon>Oryzeae</taxon>
        <taxon>Zizaniinae</taxon>
        <taxon>Zizania</taxon>
    </lineage>
</organism>
<protein>
    <submittedName>
        <fullName evidence="1">Uncharacterized protein</fullName>
    </submittedName>
</protein>
<keyword evidence="2" id="KW-1185">Reference proteome</keyword>
<comment type="caution">
    <text evidence="1">The sequence shown here is derived from an EMBL/GenBank/DDBJ whole genome shotgun (WGS) entry which is preliminary data.</text>
</comment>
<evidence type="ECO:0000313" key="2">
    <source>
        <dbReference type="Proteomes" id="UP000729402"/>
    </source>
</evidence>
<gene>
    <name evidence="1" type="ORF">GUJ93_ZPchr0001g31469</name>
</gene>
<evidence type="ECO:0000313" key="1">
    <source>
        <dbReference type="EMBL" id="KAG8053006.1"/>
    </source>
</evidence>
<dbReference type="AlphaFoldDB" id="A0A8J5RFZ3"/>
<proteinExistence type="predicted"/>
<sequence>MANFPADPIAFLPRGACSLTVEDSFASREPLFLFLTVFRVMRMTFHRMGVTLTLLTGSSSRVFKGKGIMSEQPTLQQFVNAATDEQVTEGRLITEDQGTAGQIVLAQGGNNGVEDETS</sequence>
<reference evidence="1" key="1">
    <citation type="journal article" date="2021" name="bioRxiv">
        <title>Whole Genome Assembly and Annotation of Northern Wild Rice, Zizania palustris L., Supports a Whole Genome Duplication in the Zizania Genus.</title>
        <authorList>
            <person name="Haas M."/>
            <person name="Kono T."/>
            <person name="Macchietto M."/>
            <person name="Millas R."/>
            <person name="McGilp L."/>
            <person name="Shao M."/>
            <person name="Duquette J."/>
            <person name="Hirsch C.N."/>
            <person name="Kimball J."/>
        </authorList>
    </citation>
    <scope>NUCLEOTIDE SEQUENCE</scope>
    <source>
        <tissue evidence="1">Fresh leaf tissue</tissue>
    </source>
</reference>
<name>A0A8J5RFZ3_ZIZPA</name>